<dbReference type="GO" id="GO:0005975">
    <property type="term" value="P:carbohydrate metabolic process"/>
    <property type="evidence" value="ECO:0007669"/>
    <property type="project" value="InterPro"/>
</dbReference>
<dbReference type="SUPFAM" id="SSF48208">
    <property type="entry name" value="Six-hairpin glycosidases"/>
    <property type="match status" value="1"/>
</dbReference>
<dbReference type="PANTHER" id="PTHR12526">
    <property type="entry name" value="GLYCOSYLTRANSFERASE"/>
    <property type="match status" value="1"/>
</dbReference>
<evidence type="ECO:0000313" key="1">
    <source>
        <dbReference type="EMBL" id="MBI1756391.1"/>
    </source>
</evidence>
<dbReference type="PANTHER" id="PTHR12526:SF572">
    <property type="entry name" value="BLL5144 PROTEIN"/>
    <property type="match status" value="1"/>
</dbReference>
<gene>
    <name evidence="1" type="ORF">HYR64_04705</name>
</gene>
<dbReference type="Pfam" id="PF13692">
    <property type="entry name" value="Glyco_trans_1_4"/>
    <property type="match status" value="1"/>
</dbReference>
<proteinExistence type="predicted"/>
<dbReference type="AlphaFoldDB" id="A0A931PW87"/>
<dbReference type="Gene3D" id="3.40.50.2000">
    <property type="entry name" value="Glycogen Phosphorylase B"/>
    <property type="match status" value="2"/>
</dbReference>
<sequence length="771" mass="84497">MRNFRLSKKIKRVALVGSYVPRQCGIASFTADLRTALADEDRELDLPVVALNDRDAGYDYPPEVRFQIAQHDIESYRLAADFINTCAPDIVCVQHEFGLYGGPGGDHLVAFLNDLRMPAVTVLHTVLKNPSREQQAALDRIIQLSSRLVVMSRKAADILVESGAVDESHIELTHHGVPSFVTNGAAHDEGQLDALRKRILLSVGLLSPDKGIENVLHAMPRILAQVPDTVYLVVGATHPHVLEREGEAYRESLGALAVKLGIEDSVIFHNRFVDSEELGRTLALADICLTPYLKEEQVTSGVLAYAVGAGKAVISTPFWHAQEVLGEGRGVLVPFADPAAIASAAVELLADDYHRHAIQGRALALGREMAWPSVALRYMALFEDVIADHEGWLRLAASSVSSQLVQEGDEARLAPPLNLAHLRRMTDDVGLIQHATYVVPNYSEGYCLDDNARALLLTTQLCQSGRACPDEVAELATRYLAFVQYAFNGKNGRFRNFLGFDRKWLEDQGSDDSHGRALWALGATAARHPDFGIRALSAELFQAGLSAARTFKAPRSRAFVVLGLTEYLRAHPDDESASSALRRLAGAMHASLKQARSADWVWFQDELTYGNARLPQALLLAGQTLRRPELEADGLEVLEWLVGVQQSPEGWFEPVGNAAPYRRGGEKPRYDLQPIEATDTVSAYLGAWRLTGDPIWSRRARHAFDWLLGNNPLGLPLYDSVSGGCRDGLQENGLNENQGAESTVLYHLAWAEMAEAGLVGQQRETGVALAL</sequence>
<name>A0A931PW87_FIMGI</name>
<accession>A0A931PW87</accession>
<dbReference type="InterPro" id="IPR008928">
    <property type="entry name" value="6-hairpin_glycosidase_sf"/>
</dbReference>
<dbReference type="SUPFAM" id="SSF53756">
    <property type="entry name" value="UDP-Glycosyltransferase/glycogen phosphorylase"/>
    <property type="match status" value="1"/>
</dbReference>
<organism evidence="1 2">
    <name type="scientific">Fimbriimonas ginsengisoli</name>
    <dbReference type="NCBI Taxonomy" id="1005039"/>
    <lineage>
        <taxon>Bacteria</taxon>
        <taxon>Bacillati</taxon>
        <taxon>Armatimonadota</taxon>
        <taxon>Fimbriimonadia</taxon>
        <taxon>Fimbriimonadales</taxon>
        <taxon>Fimbriimonadaceae</taxon>
        <taxon>Fimbriimonas</taxon>
    </lineage>
</organism>
<dbReference type="CDD" id="cd03822">
    <property type="entry name" value="GT4_mannosyltransferase-like"/>
    <property type="match status" value="1"/>
</dbReference>
<reference evidence="1" key="1">
    <citation type="submission" date="2020-07" db="EMBL/GenBank/DDBJ databases">
        <title>Huge and variable diversity of episymbiotic CPR bacteria and DPANN archaea in groundwater ecosystems.</title>
        <authorList>
            <person name="He C.Y."/>
            <person name="Keren R."/>
            <person name="Whittaker M."/>
            <person name="Farag I.F."/>
            <person name="Doudna J."/>
            <person name="Cate J.H.D."/>
            <person name="Banfield J.F."/>
        </authorList>
    </citation>
    <scope>NUCLEOTIDE SEQUENCE</scope>
    <source>
        <strain evidence="1">NC_groundwater_17_Pr7_B-0.1um_64_12</strain>
    </source>
</reference>
<comment type="caution">
    <text evidence="1">The sequence shown here is derived from an EMBL/GenBank/DDBJ whole genome shotgun (WGS) entry which is preliminary data.</text>
</comment>
<protein>
    <submittedName>
        <fullName evidence="1">Glycosyltransferase family 4 protein</fullName>
    </submittedName>
</protein>
<evidence type="ECO:0000313" key="2">
    <source>
        <dbReference type="Proteomes" id="UP000727962"/>
    </source>
</evidence>
<dbReference type="EMBL" id="JACOSL010000029">
    <property type="protein sequence ID" value="MBI1756391.1"/>
    <property type="molecule type" value="Genomic_DNA"/>
</dbReference>
<dbReference type="Proteomes" id="UP000727962">
    <property type="component" value="Unassembled WGS sequence"/>
</dbReference>